<feature type="chain" id="PRO_5045061856" evidence="1">
    <location>
        <begin position="21"/>
        <end position="208"/>
    </location>
</feature>
<dbReference type="RefSeq" id="WP_379020441.1">
    <property type="nucleotide sequence ID" value="NZ_JBHRTA010000016.1"/>
</dbReference>
<evidence type="ECO:0000313" key="3">
    <source>
        <dbReference type="EMBL" id="MFC3197086.1"/>
    </source>
</evidence>
<evidence type="ECO:0000313" key="4">
    <source>
        <dbReference type="Proteomes" id="UP001595526"/>
    </source>
</evidence>
<evidence type="ECO:0000256" key="1">
    <source>
        <dbReference type="SAM" id="SignalP"/>
    </source>
</evidence>
<accession>A0ABV7JGC5</accession>
<reference evidence="4" key="1">
    <citation type="journal article" date="2019" name="Int. J. Syst. Evol. Microbiol.">
        <title>The Global Catalogue of Microorganisms (GCM) 10K type strain sequencing project: providing services to taxonomists for standard genome sequencing and annotation.</title>
        <authorList>
            <consortium name="The Broad Institute Genomics Platform"/>
            <consortium name="The Broad Institute Genome Sequencing Center for Infectious Disease"/>
            <person name="Wu L."/>
            <person name="Ma J."/>
        </authorList>
    </citation>
    <scope>NUCLEOTIDE SEQUENCE [LARGE SCALE GENOMIC DNA]</scope>
    <source>
        <strain evidence="4">KCTC 52416</strain>
    </source>
</reference>
<gene>
    <name evidence="3" type="ORF">ACFOET_05640</name>
</gene>
<organism evidence="3 4">
    <name type="scientific">Parapedobacter deserti</name>
    <dbReference type="NCBI Taxonomy" id="1912957"/>
    <lineage>
        <taxon>Bacteria</taxon>
        <taxon>Pseudomonadati</taxon>
        <taxon>Bacteroidota</taxon>
        <taxon>Sphingobacteriia</taxon>
        <taxon>Sphingobacteriales</taxon>
        <taxon>Sphingobacteriaceae</taxon>
        <taxon>Parapedobacter</taxon>
    </lineage>
</organism>
<protein>
    <submittedName>
        <fullName evidence="3">DinB family protein</fullName>
    </submittedName>
</protein>
<dbReference type="Gene3D" id="1.20.120.450">
    <property type="entry name" value="dinb family like domain"/>
    <property type="match status" value="1"/>
</dbReference>
<proteinExistence type="predicted"/>
<keyword evidence="4" id="KW-1185">Reference proteome</keyword>
<sequence length="208" mass="22997">MKRLLFLLFAVSAATGTVTAQNQAVGAGQRDKAFLLDYYQQTLTDLQRAVDGLNGAQLRFQPAPDKWSISQCLEHIIATEQALLGYAKKTISQAPNPERRSEINVSDDDVIKGMTDRSFKAQAPGELAPKEAGKYTNADAAIKDLRKQRKELIGYIDGLSSDDLRNRIADSPFGPVDGFHSLLYIPAHTARHTLQIEEIKADRKFPAK</sequence>
<dbReference type="InterPro" id="IPR024775">
    <property type="entry name" value="DinB-like"/>
</dbReference>
<dbReference type="Pfam" id="PF12867">
    <property type="entry name" value="DinB_2"/>
    <property type="match status" value="1"/>
</dbReference>
<comment type="caution">
    <text evidence="3">The sequence shown here is derived from an EMBL/GenBank/DDBJ whole genome shotgun (WGS) entry which is preliminary data.</text>
</comment>
<feature type="signal peptide" evidence="1">
    <location>
        <begin position="1"/>
        <end position="20"/>
    </location>
</feature>
<dbReference type="SUPFAM" id="SSF109854">
    <property type="entry name" value="DinB/YfiT-like putative metalloenzymes"/>
    <property type="match status" value="1"/>
</dbReference>
<dbReference type="EMBL" id="JBHRTA010000016">
    <property type="protein sequence ID" value="MFC3197086.1"/>
    <property type="molecule type" value="Genomic_DNA"/>
</dbReference>
<evidence type="ECO:0000259" key="2">
    <source>
        <dbReference type="Pfam" id="PF12867"/>
    </source>
</evidence>
<dbReference type="InterPro" id="IPR034660">
    <property type="entry name" value="DinB/YfiT-like"/>
</dbReference>
<keyword evidence="1" id="KW-0732">Signal</keyword>
<dbReference type="Proteomes" id="UP001595526">
    <property type="component" value="Unassembled WGS sequence"/>
</dbReference>
<feature type="domain" description="DinB-like" evidence="2">
    <location>
        <begin position="39"/>
        <end position="196"/>
    </location>
</feature>
<name>A0ABV7JGC5_9SPHI</name>